<proteinExistence type="predicted"/>
<name>A0A8J8SXF2_HALGN</name>
<feature type="region of interest" description="Disordered" evidence="2">
    <location>
        <begin position="367"/>
        <end position="390"/>
    </location>
</feature>
<keyword evidence="4" id="KW-1185">Reference proteome</keyword>
<dbReference type="AlphaFoldDB" id="A0A8J8SXF2"/>
<comment type="caution">
    <text evidence="3">The sequence shown here is derived from an EMBL/GenBank/DDBJ whole genome shotgun (WGS) entry which is preliminary data.</text>
</comment>
<protein>
    <submittedName>
        <fullName evidence="3">Uncharacterized protein</fullName>
    </submittedName>
</protein>
<reference evidence="3" key="1">
    <citation type="submission" date="2019-06" db="EMBL/GenBank/DDBJ databases">
        <authorList>
            <person name="Zheng W."/>
        </authorList>
    </citation>
    <scope>NUCLEOTIDE SEQUENCE</scope>
    <source>
        <strain evidence="3">QDHG01</strain>
    </source>
</reference>
<accession>A0A8J8SXF2</accession>
<gene>
    <name evidence="3" type="ORF">FGO68_gene835</name>
</gene>
<feature type="coiled-coil region" evidence="1">
    <location>
        <begin position="29"/>
        <end position="63"/>
    </location>
</feature>
<organism evidence="3 4">
    <name type="scientific">Halteria grandinella</name>
    <dbReference type="NCBI Taxonomy" id="5974"/>
    <lineage>
        <taxon>Eukaryota</taxon>
        <taxon>Sar</taxon>
        <taxon>Alveolata</taxon>
        <taxon>Ciliophora</taxon>
        <taxon>Intramacronucleata</taxon>
        <taxon>Spirotrichea</taxon>
        <taxon>Stichotrichia</taxon>
        <taxon>Sporadotrichida</taxon>
        <taxon>Halteriidae</taxon>
        <taxon>Halteria</taxon>
    </lineage>
</organism>
<dbReference type="EMBL" id="RRYP01017280">
    <property type="protein sequence ID" value="TNV74210.1"/>
    <property type="molecule type" value="Genomic_DNA"/>
</dbReference>
<feature type="compositionally biased region" description="Polar residues" evidence="2">
    <location>
        <begin position="368"/>
        <end position="390"/>
    </location>
</feature>
<evidence type="ECO:0000256" key="1">
    <source>
        <dbReference type="SAM" id="Coils"/>
    </source>
</evidence>
<dbReference type="Proteomes" id="UP000785679">
    <property type="component" value="Unassembled WGS sequence"/>
</dbReference>
<sequence length="407" mass="47556">MANYFNAARQASNQKDMIIHQLQSEVMAISNQARSYNVLREQVEKLESEIRHIEQEKMTVEEHSARTLGMAGQSTLSIAEQIAQVKELLSKQTLANAEKATEIQALRQTQAYREKEIFRLETHELQDRTTTQLTLKKQYEESVYKISTLQNERDDLISEIKQLDDRYSALNAEQVQTGTINDNLASDVRIYRDEKAQLQMEKTDWDREIEDKQDKIERREQEIRRKLEPAQDEQRRKEITLDLQIKDNKSLNKELQESIAIESAKLLQLTHETSLLDRDTQSLQSRVIQTEVHEVESLRKTLDDQNKAILALRDEKSAYEGHQRLLDEQNRKLMGELDRSVVQSEGLKDTLNKKDRVTELKERHMRAQQKQQEEQSANKSPCRFNIQNTQSTGALNLSNISPLRFRR</sequence>
<evidence type="ECO:0000313" key="4">
    <source>
        <dbReference type="Proteomes" id="UP000785679"/>
    </source>
</evidence>
<evidence type="ECO:0000256" key="2">
    <source>
        <dbReference type="SAM" id="MobiDB-lite"/>
    </source>
</evidence>
<feature type="coiled-coil region" evidence="1">
    <location>
        <begin position="146"/>
        <end position="222"/>
    </location>
</feature>
<evidence type="ECO:0000313" key="3">
    <source>
        <dbReference type="EMBL" id="TNV74210.1"/>
    </source>
</evidence>
<keyword evidence="1" id="KW-0175">Coiled coil</keyword>
<feature type="coiled-coil region" evidence="1">
    <location>
        <begin position="252"/>
        <end position="332"/>
    </location>
</feature>